<dbReference type="RefSeq" id="WP_180549730.1">
    <property type="nucleotide sequence ID" value="NZ_JACCKX010000001.1"/>
</dbReference>
<dbReference type="GO" id="GO:0097510">
    <property type="term" value="P:base-excision repair, AP site formation via deaminated base removal"/>
    <property type="evidence" value="ECO:0007669"/>
    <property type="project" value="TreeGrafter"/>
</dbReference>
<comment type="caution">
    <text evidence="10">The sequence shown here is derived from an EMBL/GenBank/DDBJ whole genome shotgun (WGS) entry which is preliminary data.</text>
</comment>
<dbReference type="InterPro" id="IPR005122">
    <property type="entry name" value="Uracil-DNA_glycosylase-like"/>
</dbReference>
<evidence type="ECO:0000256" key="5">
    <source>
        <dbReference type="ARBA" id="ARBA00018429"/>
    </source>
</evidence>
<evidence type="ECO:0000256" key="6">
    <source>
        <dbReference type="ARBA" id="ARBA00022763"/>
    </source>
</evidence>
<evidence type="ECO:0000256" key="3">
    <source>
        <dbReference type="ARBA" id="ARBA00008184"/>
    </source>
</evidence>
<reference evidence="10 11" key="1">
    <citation type="submission" date="2020-07" db="EMBL/GenBank/DDBJ databases">
        <authorList>
            <person name="Maaloum M."/>
        </authorList>
    </citation>
    <scope>NUCLEOTIDE SEQUENCE [LARGE SCALE GENOMIC DNA]</scope>
    <source>
        <strain evidence="10 11">GCS-AN-3</strain>
    </source>
</reference>
<dbReference type="Proteomes" id="UP000589716">
    <property type="component" value="Unassembled WGS sequence"/>
</dbReference>
<evidence type="ECO:0000313" key="11">
    <source>
        <dbReference type="Proteomes" id="UP000589716"/>
    </source>
</evidence>
<dbReference type="EMBL" id="JACCKX010000001">
    <property type="protein sequence ID" value="NZA01233.1"/>
    <property type="molecule type" value="Genomic_DNA"/>
</dbReference>
<dbReference type="Gene3D" id="3.40.470.10">
    <property type="entry name" value="Uracil-DNA glycosylase-like domain"/>
    <property type="match status" value="1"/>
</dbReference>
<dbReference type="InterPro" id="IPR036895">
    <property type="entry name" value="Uracil-DNA_glycosylase-like_sf"/>
</dbReference>
<evidence type="ECO:0000259" key="9">
    <source>
        <dbReference type="Pfam" id="PF03167"/>
    </source>
</evidence>
<keyword evidence="11" id="KW-1185">Reference proteome</keyword>
<evidence type="ECO:0000256" key="8">
    <source>
        <dbReference type="ARBA" id="ARBA00023204"/>
    </source>
</evidence>
<evidence type="ECO:0000256" key="1">
    <source>
        <dbReference type="ARBA" id="ARBA00001400"/>
    </source>
</evidence>
<dbReference type="InterPro" id="IPR002043">
    <property type="entry name" value="UDG_fam1"/>
</dbReference>
<dbReference type="Pfam" id="PF03167">
    <property type="entry name" value="UDG"/>
    <property type="match status" value="1"/>
</dbReference>
<evidence type="ECO:0000313" key="10">
    <source>
        <dbReference type="EMBL" id="NZA01233.1"/>
    </source>
</evidence>
<gene>
    <name evidence="10" type="ORF">H0I39_04640</name>
</gene>
<dbReference type="EC" id="3.2.2.27" evidence="4"/>
<sequence length="219" mass="23617">MLSRDKLWKLSSGARANGWGFEQQDLPNGISDAQVFPEPAQIFRALELVSPAQVKTVIVGQDPYFSLSAGGKPHATGVAFAVAGQDAPSSLQRIKAHVYPKGQGKNDLADWVDSKGLLLLNAGLTVPATGGREAAGKHLRHWREFFKSVINQAHEASPRAVVVAWGTKARDASASALGIDWQSPPPWFDWTYHPVAAKSGPHSFANFWTTPAGKALVMR</sequence>
<protein>
    <recommendedName>
        <fullName evidence="5">Uracil-DNA glycosylase</fullName>
        <ecNumber evidence="4">3.2.2.27</ecNumber>
    </recommendedName>
</protein>
<proteinExistence type="inferred from homology"/>
<keyword evidence="8" id="KW-0234">DNA repair</keyword>
<comment type="catalytic activity">
    <reaction evidence="1">
        <text>Hydrolyzes single-stranded DNA or mismatched double-stranded DNA and polynucleotides, releasing free uracil.</text>
        <dbReference type="EC" id="3.2.2.27"/>
    </reaction>
</comment>
<keyword evidence="6" id="KW-0227">DNA damage</keyword>
<evidence type="ECO:0000256" key="4">
    <source>
        <dbReference type="ARBA" id="ARBA00012030"/>
    </source>
</evidence>
<keyword evidence="7" id="KW-0378">Hydrolase</keyword>
<accession>A0A853IKM8</accession>
<name>A0A853IKM8_9BURK</name>
<comment type="similarity">
    <text evidence="3">Belongs to the uracil-DNA glycosylase (UDG) superfamily. UNG family.</text>
</comment>
<organism evidence="10 11">
    <name type="scientific">Ottowia beijingensis</name>
    <dbReference type="NCBI Taxonomy" id="1207057"/>
    <lineage>
        <taxon>Bacteria</taxon>
        <taxon>Pseudomonadati</taxon>
        <taxon>Pseudomonadota</taxon>
        <taxon>Betaproteobacteria</taxon>
        <taxon>Burkholderiales</taxon>
        <taxon>Comamonadaceae</taxon>
        <taxon>Ottowia</taxon>
    </lineage>
</organism>
<dbReference type="PANTHER" id="PTHR11264">
    <property type="entry name" value="URACIL-DNA GLYCOSYLASE"/>
    <property type="match status" value="1"/>
</dbReference>
<evidence type="ECO:0000256" key="7">
    <source>
        <dbReference type="ARBA" id="ARBA00022801"/>
    </source>
</evidence>
<dbReference type="GO" id="GO:0004844">
    <property type="term" value="F:uracil DNA N-glycosylase activity"/>
    <property type="evidence" value="ECO:0007669"/>
    <property type="project" value="UniProtKB-EC"/>
</dbReference>
<evidence type="ECO:0000256" key="2">
    <source>
        <dbReference type="ARBA" id="ARBA00002631"/>
    </source>
</evidence>
<dbReference type="PANTHER" id="PTHR11264:SF0">
    <property type="entry name" value="URACIL-DNA GLYCOSYLASE"/>
    <property type="match status" value="1"/>
</dbReference>
<feature type="domain" description="Uracil-DNA glycosylase-like" evidence="9">
    <location>
        <begin position="51"/>
        <end position="174"/>
    </location>
</feature>
<comment type="function">
    <text evidence="2">Excises uracil residues from the DNA which can arise as a result of misincorporation of dUMP residues by DNA polymerase or due to deamination of cytosine.</text>
</comment>
<dbReference type="SUPFAM" id="SSF52141">
    <property type="entry name" value="Uracil-DNA glycosylase-like"/>
    <property type="match status" value="1"/>
</dbReference>
<dbReference type="AlphaFoldDB" id="A0A853IKM8"/>